<dbReference type="SUPFAM" id="SSF48371">
    <property type="entry name" value="ARM repeat"/>
    <property type="match status" value="1"/>
</dbReference>
<feature type="signal peptide" evidence="2">
    <location>
        <begin position="1"/>
        <end position="26"/>
    </location>
</feature>
<gene>
    <name evidence="3" type="ORF">Pan216_42980</name>
</gene>
<organism evidence="3 4">
    <name type="scientific">Kolteria novifilia</name>
    <dbReference type="NCBI Taxonomy" id="2527975"/>
    <lineage>
        <taxon>Bacteria</taxon>
        <taxon>Pseudomonadati</taxon>
        <taxon>Planctomycetota</taxon>
        <taxon>Planctomycetia</taxon>
        <taxon>Kolteriales</taxon>
        <taxon>Kolteriaceae</taxon>
        <taxon>Kolteria</taxon>
    </lineage>
</organism>
<evidence type="ECO:0008006" key="5">
    <source>
        <dbReference type="Google" id="ProtNLM"/>
    </source>
</evidence>
<dbReference type="OrthoDB" id="254087at2"/>
<protein>
    <recommendedName>
        <fullName evidence="5">HEAT repeat protein</fullName>
    </recommendedName>
</protein>
<feature type="chain" id="PRO_5022074324" description="HEAT repeat protein" evidence="2">
    <location>
        <begin position="27"/>
        <end position="385"/>
    </location>
</feature>
<name>A0A518B8W9_9BACT</name>
<dbReference type="RefSeq" id="WP_145260878.1">
    <property type="nucleotide sequence ID" value="NZ_CP036279.1"/>
</dbReference>
<dbReference type="Gene3D" id="1.25.10.10">
    <property type="entry name" value="Leucine-rich Repeat Variant"/>
    <property type="match status" value="1"/>
</dbReference>
<evidence type="ECO:0000313" key="3">
    <source>
        <dbReference type="EMBL" id="QDU63418.1"/>
    </source>
</evidence>
<proteinExistence type="predicted"/>
<reference evidence="3 4" key="1">
    <citation type="submission" date="2019-02" db="EMBL/GenBank/DDBJ databases">
        <title>Deep-cultivation of Planctomycetes and their phenomic and genomic characterization uncovers novel biology.</title>
        <authorList>
            <person name="Wiegand S."/>
            <person name="Jogler M."/>
            <person name="Boedeker C."/>
            <person name="Pinto D."/>
            <person name="Vollmers J."/>
            <person name="Rivas-Marin E."/>
            <person name="Kohn T."/>
            <person name="Peeters S.H."/>
            <person name="Heuer A."/>
            <person name="Rast P."/>
            <person name="Oberbeckmann S."/>
            <person name="Bunk B."/>
            <person name="Jeske O."/>
            <person name="Meyerdierks A."/>
            <person name="Storesund J.E."/>
            <person name="Kallscheuer N."/>
            <person name="Luecker S."/>
            <person name="Lage O.M."/>
            <person name="Pohl T."/>
            <person name="Merkel B.J."/>
            <person name="Hornburger P."/>
            <person name="Mueller R.-W."/>
            <person name="Bruemmer F."/>
            <person name="Labrenz M."/>
            <person name="Spormann A.M."/>
            <person name="Op den Camp H."/>
            <person name="Overmann J."/>
            <person name="Amann R."/>
            <person name="Jetten M.S.M."/>
            <person name="Mascher T."/>
            <person name="Medema M.H."/>
            <person name="Devos D.P."/>
            <person name="Kaster A.-K."/>
            <person name="Ovreas L."/>
            <person name="Rohde M."/>
            <person name="Galperin M.Y."/>
            <person name="Jogler C."/>
        </authorList>
    </citation>
    <scope>NUCLEOTIDE SEQUENCE [LARGE SCALE GENOMIC DNA]</scope>
    <source>
        <strain evidence="3 4">Pan216</strain>
    </source>
</reference>
<sequence precursor="true">MRHIRQPCLMLAAAILCGVLAQPALAQTASAASAAGGSSDQVTSLAGLLKKLPSCLAKAKAALCASCLGQMIDAMLAPINMATGGCINCCNKPPNKQQLAQPGAAGTCAQITKDSIDAAERIESIRCMASADCNYWPEIEKAFIESLRADRNECVRLYAAIALGNGCCCTEKTVKALKLTATGGDSDGNPAEASPRVRAAALQAMNNCTRFYGILAPQEPPEKPSGAEPPSPVPTPGASGETASAGSYYDGLNEKSLEESLAEARQAIETVPAMPPKRPETMFARLAPRIPGSPARLDHDREAERALREAVREPAAPTDAKGWSVFGILAEVAKRSPNPQAPQPAVVQVSYQQPVKREPSRLKRFFKRLPFVGHKDESPRPAPAQ</sequence>
<dbReference type="KEGG" id="knv:Pan216_42980"/>
<evidence type="ECO:0000256" key="1">
    <source>
        <dbReference type="SAM" id="MobiDB-lite"/>
    </source>
</evidence>
<dbReference type="InterPro" id="IPR016024">
    <property type="entry name" value="ARM-type_fold"/>
</dbReference>
<accession>A0A518B8W9</accession>
<dbReference type="EMBL" id="CP036279">
    <property type="protein sequence ID" value="QDU63418.1"/>
    <property type="molecule type" value="Genomic_DNA"/>
</dbReference>
<evidence type="ECO:0000256" key="2">
    <source>
        <dbReference type="SAM" id="SignalP"/>
    </source>
</evidence>
<evidence type="ECO:0000313" key="4">
    <source>
        <dbReference type="Proteomes" id="UP000317093"/>
    </source>
</evidence>
<dbReference type="AlphaFoldDB" id="A0A518B8W9"/>
<feature type="region of interest" description="Disordered" evidence="1">
    <location>
        <begin position="215"/>
        <end position="248"/>
    </location>
</feature>
<keyword evidence="4" id="KW-1185">Reference proteome</keyword>
<keyword evidence="2" id="KW-0732">Signal</keyword>
<dbReference type="InterPro" id="IPR011989">
    <property type="entry name" value="ARM-like"/>
</dbReference>
<dbReference type="Proteomes" id="UP000317093">
    <property type="component" value="Chromosome"/>
</dbReference>